<accession>A0A8E2DLB2</accession>
<proteinExistence type="inferred from homology"/>
<dbReference type="InterPro" id="IPR024652">
    <property type="entry name" value="Trichodiene_synth"/>
</dbReference>
<keyword evidence="2" id="KW-0456">Lyase</keyword>
<reference evidence="3 4" key="1">
    <citation type="submission" date="2016-07" db="EMBL/GenBank/DDBJ databases">
        <title>Draft genome of the white-rot fungus Obba rivulosa 3A-2.</title>
        <authorList>
            <consortium name="DOE Joint Genome Institute"/>
            <person name="Miettinen O."/>
            <person name="Riley R."/>
            <person name="Acob R."/>
            <person name="Barry K."/>
            <person name="Cullen D."/>
            <person name="De Vries R."/>
            <person name="Hainaut M."/>
            <person name="Hatakka A."/>
            <person name="Henrissat B."/>
            <person name="Hilden K."/>
            <person name="Kuo R."/>
            <person name="Labutti K."/>
            <person name="Lipzen A."/>
            <person name="Makela M.R."/>
            <person name="Sandor L."/>
            <person name="Spatafora J.W."/>
            <person name="Grigoriev I.V."/>
            <person name="Hibbett D.S."/>
        </authorList>
    </citation>
    <scope>NUCLEOTIDE SEQUENCE [LARGE SCALE GENOMIC DNA]</scope>
    <source>
        <strain evidence="3 4">3A-2</strain>
    </source>
</reference>
<dbReference type="OrthoDB" id="2998174at2759"/>
<sequence>MDKVSISTVAKATITSFLERLNVVVPTYERDLQLEQRVAEITKSWTFRLPRPSIVTAITLTITAYLHIQDLDTRALITLFTAIATTMDSPEVLNSLAADLFHGSFAIGSIQQDSGMLGEFARCLSAAWKCYPRFAASAIMTSSLNFVDASIMENTSSDIAVRPGALAFVEHRRIKTGAAEAYAHFIWDKAQFPDVAEYVQAIPDANLYVDYVNDILSFYKEELAGETPTYIQDRALACGQSRLAALHNVIDDTIAAVERVRTILGEGCARDAWEGFVAGYIGFHMSCPRYRLSEVTDAKYIIV</sequence>
<dbReference type="InterPro" id="IPR008949">
    <property type="entry name" value="Isoprenoid_synthase_dom_sf"/>
</dbReference>
<evidence type="ECO:0000256" key="2">
    <source>
        <dbReference type="ARBA" id="ARBA00023239"/>
    </source>
</evidence>
<dbReference type="EMBL" id="KV722421">
    <property type="protein sequence ID" value="OCH89694.1"/>
    <property type="molecule type" value="Genomic_DNA"/>
</dbReference>
<gene>
    <name evidence="3" type="ORF">OBBRIDRAFT_794023</name>
</gene>
<dbReference type="Pfam" id="PF06330">
    <property type="entry name" value="TRI5"/>
    <property type="match status" value="1"/>
</dbReference>
<comment type="similarity">
    <text evidence="1">Belongs to the trichodiene synthase family.</text>
</comment>
<organism evidence="3 4">
    <name type="scientific">Obba rivulosa</name>
    <dbReference type="NCBI Taxonomy" id="1052685"/>
    <lineage>
        <taxon>Eukaryota</taxon>
        <taxon>Fungi</taxon>
        <taxon>Dikarya</taxon>
        <taxon>Basidiomycota</taxon>
        <taxon>Agaricomycotina</taxon>
        <taxon>Agaricomycetes</taxon>
        <taxon>Polyporales</taxon>
        <taxon>Gelatoporiaceae</taxon>
        <taxon>Obba</taxon>
    </lineage>
</organism>
<name>A0A8E2DLB2_9APHY</name>
<dbReference type="Gene3D" id="1.10.600.10">
    <property type="entry name" value="Farnesyl Diphosphate Synthase"/>
    <property type="match status" value="1"/>
</dbReference>
<protein>
    <submittedName>
        <fullName evidence="3">Terpenoid synthase</fullName>
    </submittedName>
</protein>
<dbReference type="AlphaFoldDB" id="A0A8E2DLB2"/>
<evidence type="ECO:0000313" key="4">
    <source>
        <dbReference type="Proteomes" id="UP000250043"/>
    </source>
</evidence>
<evidence type="ECO:0000313" key="3">
    <source>
        <dbReference type="EMBL" id="OCH89694.1"/>
    </source>
</evidence>
<keyword evidence="4" id="KW-1185">Reference proteome</keyword>
<dbReference type="GO" id="GO:0016838">
    <property type="term" value="F:carbon-oxygen lyase activity, acting on phosphates"/>
    <property type="evidence" value="ECO:0007669"/>
    <property type="project" value="InterPro"/>
</dbReference>
<dbReference type="SUPFAM" id="SSF48576">
    <property type="entry name" value="Terpenoid synthases"/>
    <property type="match status" value="1"/>
</dbReference>
<dbReference type="Proteomes" id="UP000250043">
    <property type="component" value="Unassembled WGS sequence"/>
</dbReference>
<evidence type="ECO:0000256" key="1">
    <source>
        <dbReference type="ARBA" id="ARBA00007946"/>
    </source>
</evidence>